<evidence type="ECO:0000313" key="8">
    <source>
        <dbReference type="EMBL" id="KAF2004362.1"/>
    </source>
</evidence>
<evidence type="ECO:0000256" key="5">
    <source>
        <dbReference type="ARBA" id="ARBA00023033"/>
    </source>
</evidence>
<keyword evidence="5" id="KW-0503">Monooxygenase</keyword>
<dbReference type="InterPro" id="IPR002401">
    <property type="entry name" value="Cyt_P450_E_grp-I"/>
</dbReference>
<evidence type="ECO:0000256" key="6">
    <source>
        <dbReference type="PIRSR" id="PIRSR602401-1"/>
    </source>
</evidence>
<dbReference type="PANTHER" id="PTHR46300">
    <property type="entry name" value="P450, PUTATIVE (EUROFUNG)-RELATED-RELATED"/>
    <property type="match status" value="1"/>
</dbReference>
<dbReference type="OrthoDB" id="1103324at2759"/>
<dbReference type="AlphaFoldDB" id="A0A6A5WRQ4"/>
<dbReference type="GO" id="GO:0005506">
    <property type="term" value="F:iron ion binding"/>
    <property type="evidence" value="ECO:0007669"/>
    <property type="project" value="InterPro"/>
</dbReference>
<keyword evidence="9" id="KW-1185">Reference proteome</keyword>
<keyword evidence="3" id="KW-0560">Oxidoreductase</keyword>
<dbReference type="InterPro" id="IPR050364">
    <property type="entry name" value="Cytochrome_P450_fung"/>
</dbReference>
<dbReference type="GO" id="GO:0020037">
    <property type="term" value="F:heme binding"/>
    <property type="evidence" value="ECO:0007669"/>
    <property type="project" value="InterPro"/>
</dbReference>
<keyword evidence="2 6" id="KW-0479">Metal-binding</keyword>
<dbReference type="SUPFAM" id="SSF48264">
    <property type="entry name" value="Cytochrome P450"/>
    <property type="match status" value="1"/>
</dbReference>
<dbReference type="PANTHER" id="PTHR46300:SF2">
    <property type="entry name" value="CYTOCHROME P450 MONOOXYGENASE ALNH-RELATED"/>
    <property type="match status" value="1"/>
</dbReference>
<dbReference type="InterPro" id="IPR036396">
    <property type="entry name" value="Cyt_P450_sf"/>
</dbReference>
<feature type="chain" id="PRO_5025377373" evidence="7">
    <location>
        <begin position="28"/>
        <end position="466"/>
    </location>
</feature>
<dbReference type="Proteomes" id="UP000799779">
    <property type="component" value="Unassembled WGS sequence"/>
</dbReference>
<gene>
    <name evidence="8" type="ORF">P154DRAFT_587011</name>
</gene>
<feature type="signal peptide" evidence="7">
    <location>
        <begin position="1"/>
        <end position="27"/>
    </location>
</feature>
<sequence length="466" mass="52928">MANFPLACGTVLALVLLLFTCLTKCSTVLLPPHRKKPLGGHYAMPPGPKGIPIFGSMQEWLSWDVNTFQLLQQANLVEMTTLCMGTKTWVLLNSGRVVNEILSKRASKTHERPYFPVAGELVSQNKRLFLQKTTASQEGRSMLRKLLLGAASKEQDRIVEEASLDLLRLYLNNLAKWYQHNFRFSRVTATSITSVNSGPIEFFSQISRLPVVTQFWRQHWETLGTFHRKVFLHWWENMRPLEENQARPSFLQDIIHTKYSEIKGEEEAMYLIILAISAGSGNPPKSARDEIEAVIGDANQLPTVSDLPKLPYMCAVVKEVLRWRPIVPLVPNRVLVEDLSFDGYYFPAGTDFLVNSIAVCTHIPTYPDPESFSPERWLKSTEDGGGIAQDLWQYTFSAGMRSCSGFKLAQKELFVSWARLLYCFNFVPVGECGDRELNAFSLGEPFQLQVRVRGERYSRLIRNVEA</sequence>
<dbReference type="Pfam" id="PF00067">
    <property type="entry name" value="p450"/>
    <property type="match status" value="1"/>
</dbReference>
<organism evidence="8 9">
    <name type="scientific">Amniculicola lignicola CBS 123094</name>
    <dbReference type="NCBI Taxonomy" id="1392246"/>
    <lineage>
        <taxon>Eukaryota</taxon>
        <taxon>Fungi</taxon>
        <taxon>Dikarya</taxon>
        <taxon>Ascomycota</taxon>
        <taxon>Pezizomycotina</taxon>
        <taxon>Dothideomycetes</taxon>
        <taxon>Pleosporomycetidae</taxon>
        <taxon>Pleosporales</taxon>
        <taxon>Amniculicolaceae</taxon>
        <taxon>Amniculicola</taxon>
    </lineage>
</organism>
<comment type="cofactor">
    <cofactor evidence="6">
        <name>heme</name>
        <dbReference type="ChEBI" id="CHEBI:30413"/>
    </cofactor>
</comment>
<accession>A0A6A5WRQ4</accession>
<reference evidence="8" key="1">
    <citation type="journal article" date="2020" name="Stud. Mycol.">
        <title>101 Dothideomycetes genomes: a test case for predicting lifestyles and emergence of pathogens.</title>
        <authorList>
            <person name="Haridas S."/>
            <person name="Albert R."/>
            <person name="Binder M."/>
            <person name="Bloem J."/>
            <person name="Labutti K."/>
            <person name="Salamov A."/>
            <person name="Andreopoulos B."/>
            <person name="Baker S."/>
            <person name="Barry K."/>
            <person name="Bills G."/>
            <person name="Bluhm B."/>
            <person name="Cannon C."/>
            <person name="Castanera R."/>
            <person name="Culley D."/>
            <person name="Daum C."/>
            <person name="Ezra D."/>
            <person name="Gonzalez J."/>
            <person name="Henrissat B."/>
            <person name="Kuo A."/>
            <person name="Liang C."/>
            <person name="Lipzen A."/>
            <person name="Lutzoni F."/>
            <person name="Magnuson J."/>
            <person name="Mondo S."/>
            <person name="Nolan M."/>
            <person name="Ohm R."/>
            <person name="Pangilinan J."/>
            <person name="Park H.-J."/>
            <person name="Ramirez L."/>
            <person name="Alfaro M."/>
            <person name="Sun H."/>
            <person name="Tritt A."/>
            <person name="Yoshinaga Y."/>
            <person name="Zwiers L.-H."/>
            <person name="Turgeon B."/>
            <person name="Goodwin S."/>
            <person name="Spatafora J."/>
            <person name="Crous P."/>
            <person name="Grigoriev I."/>
        </authorList>
    </citation>
    <scope>NUCLEOTIDE SEQUENCE</scope>
    <source>
        <strain evidence="8">CBS 123094</strain>
    </source>
</reference>
<comment type="similarity">
    <text evidence="1">Belongs to the cytochrome P450 family.</text>
</comment>
<protein>
    <submittedName>
        <fullName evidence="8">Cytochrome P450</fullName>
    </submittedName>
</protein>
<dbReference type="EMBL" id="ML977567">
    <property type="protein sequence ID" value="KAF2004362.1"/>
    <property type="molecule type" value="Genomic_DNA"/>
</dbReference>
<proteinExistence type="inferred from homology"/>
<dbReference type="GO" id="GO:0004497">
    <property type="term" value="F:monooxygenase activity"/>
    <property type="evidence" value="ECO:0007669"/>
    <property type="project" value="UniProtKB-KW"/>
</dbReference>
<evidence type="ECO:0000256" key="3">
    <source>
        <dbReference type="ARBA" id="ARBA00023002"/>
    </source>
</evidence>
<evidence type="ECO:0000256" key="1">
    <source>
        <dbReference type="ARBA" id="ARBA00010617"/>
    </source>
</evidence>
<keyword evidence="7" id="KW-0732">Signal</keyword>
<evidence type="ECO:0000256" key="2">
    <source>
        <dbReference type="ARBA" id="ARBA00022723"/>
    </source>
</evidence>
<evidence type="ECO:0000256" key="7">
    <source>
        <dbReference type="SAM" id="SignalP"/>
    </source>
</evidence>
<evidence type="ECO:0000313" key="9">
    <source>
        <dbReference type="Proteomes" id="UP000799779"/>
    </source>
</evidence>
<dbReference type="InterPro" id="IPR001128">
    <property type="entry name" value="Cyt_P450"/>
</dbReference>
<evidence type="ECO:0000256" key="4">
    <source>
        <dbReference type="ARBA" id="ARBA00023004"/>
    </source>
</evidence>
<dbReference type="GO" id="GO:0016705">
    <property type="term" value="F:oxidoreductase activity, acting on paired donors, with incorporation or reduction of molecular oxygen"/>
    <property type="evidence" value="ECO:0007669"/>
    <property type="project" value="InterPro"/>
</dbReference>
<keyword evidence="4 6" id="KW-0408">Iron</keyword>
<name>A0A6A5WRQ4_9PLEO</name>
<dbReference type="PRINTS" id="PR00463">
    <property type="entry name" value="EP450I"/>
</dbReference>
<keyword evidence="6" id="KW-0349">Heme</keyword>
<feature type="binding site" description="axial binding residue" evidence="6">
    <location>
        <position position="403"/>
    </location>
    <ligand>
        <name>heme</name>
        <dbReference type="ChEBI" id="CHEBI:30413"/>
    </ligand>
    <ligandPart>
        <name>Fe</name>
        <dbReference type="ChEBI" id="CHEBI:18248"/>
    </ligandPart>
</feature>
<dbReference type="Gene3D" id="1.10.630.10">
    <property type="entry name" value="Cytochrome P450"/>
    <property type="match status" value="2"/>
</dbReference>